<evidence type="ECO:0000313" key="3">
    <source>
        <dbReference type="Proteomes" id="UP000231553"/>
    </source>
</evidence>
<keyword evidence="3" id="KW-1185">Reference proteome</keyword>
<comment type="caution">
    <text evidence="2">The sequence shown here is derived from an EMBL/GenBank/DDBJ whole genome shotgun (WGS) entry which is preliminary data.</text>
</comment>
<dbReference type="RefSeq" id="WP_100164446.1">
    <property type="nucleotide sequence ID" value="NZ_PGTB01000163.1"/>
</dbReference>
<feature type="chain" id="PRO_5014604829" evidence="1">
    <location>
        <begin position="19"/>
        <end position="147"/>
    </location>
</feature>
<sequence length="147" mass="16524">MRGLLAGLWLIWAAAPLAAQSWHEPPRGSATRGALMEAVRPLVEWQLGAPVEFIVYDLRQYGDIAFANLYPQRPGGGEIDLYRTPGYARGELSPDFMDGAGVQALYRRSGNTWVAVRWVLGATDVWWSERELCFYWRPVIPDVCQGL</sequence>
<dbReference type="Proteomes" id="UP000231553">
    <property type="component" value="Unassembled WGS sequence"/>
</dbReference>
<keyword evidence="1" id="KW-0732">Signal</keyword>
<name>A0A2M8IVN4_9RHOB</name>
<dbReference type="EMBL" id="PGTB01000163">
    <property type="protein sequence ID" value="PJE34579.1"/>
    <property type="molecule type" value="Genomic_DNA"/>
</dbReference>
<evidence type="ECO:0000256" key="1">
    <source>
        <dbReference type="SAM" id="SignalP"/>
    </source>
</evidence>
<proteinExistence type="predicted"/>
<feature type="signal peptide" evidence="1">
    <location>
        <begin position="1"/>
        <end position="18"/>
    </location>
</feature>
<gene>
    <name evidence="2" type="ORF">CVM52_21530</name>
</gene>
<evidence type="ECO:0000313" key="2">
    <source>
        <dbReference type="EMBL" id="PJE34579.1"/>
    </source>
</evidence>
<dbReference type="OrthoDB" id="5540942at2"/>
<dbReference type="AlphaFoldDB" id="A0A2M8IVN4"/>
<protein>
    <submittedName>
        <fullName evidence="2">Uncharacterized protein</fullName>
    </submittedName>
</protein>
<accession>A0A2M8IVN4</accession>
<organism evidence="2 3">
    <name type="scientific">Pseudooceanicola lipolyticus</name>
    <dbReference type="NCBI Taxonomy" id="2029104"/>
    <lineage>
        <taxon>Bacteria</taxon>
        <taxon>Pseudomonadati</taxon>
        <taxon>Pseudomonadota</taxon>
        <taxon>Alphaproteobacteria</taxon>
        <taxon>Rhodobacterales</taxon>
        <taxon>Paracoccaceae</taxon>
        <taxon>Pseudooceanicola</taxon>
    </lineage>
</organism>
<reference evidence="2 3" key="1">
    <citation type="journal article" date="2018" name="Int. J. Syst. Evol. Microbiol.">
        <title>Pseudooceanicola lipolyticus sp. nov., a marine alphaproteobacterium, reclassification of Oceanicola flagellatus as Pseudooceanicola flagellatus comb. nov. and emended description of the genus Pseudooceanicola.</title>
        <authorList>
            <person name="Huang M.-M."/>
            <person name="Guo L.-L."/>
            <person name="Wu Y.-H."/>
            <person name="Lai Q.-L."/>
            <person name="Shao Z.-Z."/>
            <person name="Wang C.-S."/>
            <person name="Wu M."/>
            <person name="Xu X.-W."/>
        </authorList>
    </citation>
    <scope>NUCLEOTIDE SEQUENCE [LARGE SCALE GENOMIC DNA]</scope>
    <source>
        <strain evidence="2 3">157</strain>
    </source>
</reference>